<gene>
    <name evidence="3" type="primary">LOC107030096</name>
</gene>
<name>A0ABM1HKX7_SOLPN</name>
<dbReference type="PANTHER" id="PTHR42648:SF18">
    <property type="entry name" value="RETROTRANSPOSON, UNCLASSIFIED-LIKE PROTEIN"/>
    <property type="match status" value="1"/>
</dbReference>
<dbReference type="RefSeq" id="XP_015086981.1">
    <property type="nucleotide sequence ID" value="XM_015231495.1"/>
</dbReference>
<reference evidence="2" key="1">
    <citation type="journal article" date="2014" name="Nat. Genet.">
        <title>The genome of the stress-tolerant wild tomato species Solanum pennellii.</title>
        <authorList>
            <person name="Bolger A."/>
            <person name="Scossa F."/>
            <person name="Bolger M.E."/>
            <person name="Lanz C."/>
            <person name="Maumus F."/>
            <person name="Tohge T."/>
            <person name="Quesneville H."/>
            <person name="Alseekh S."/>
            <person name="Sorensen I."/>
            <person name="Lichtenstein G."/>
            <person name="Fich E.A."/>
            <person name="Conte M."/>
            <person name="Keller H."/>
            <person name="Schneeberger K."/>
            <person name="Schwacke R."/>
            <person name="Ofner I."/>
            <person name="Vrebalov J."/>
            <person name="Xu Y."/>
            <person name="Osorio S."/>
            <person name="Aflitos S.A."/>
            <person name="Schijlen E."/>
            <person name="Jimenez-Gomez J.M."/>
            <person name="Ryngajllo M."/>
            <person name="Kimura S."/>
            <person name="Kumar R."/>
            <person name="Koenig D."/>
            <person name="Headland L.R."/>
            <person name="Maloof J.N."/>
            <person name="Sinha N."/>
            <person name="van Ham R.C."/>
            <person name="Lankhorst R.K."/>
            <person name="Mao L."/>
            <person name="Vogel A."/>
            <person name="Arsova B."/>
            <person name="Panstruga R."/>
            <person name="Fei Z."/>
            <person name="Rose J.K."/>
            <person name="Zamir D."/>
            <person name="Carrari F."/>
            <person name="Giovannoni J.J."/>
            <person name="Weigel D."/>
            <person name="Usadel B."/>
            <person name="Fernie A.R."/>
        </authorList>
    </citation>
    <scope>NUCLEOTIDE SEQUENCE [LARGE SCALE GENOMIC DNA]</scope>
    <source>
        <strain evidence="2">cv. LA0716</strain>
    </source>
</reference>
<dbReference type="InterPro" id="IPR012337">
    <property type="entry name" value="RNaseH-like_sf"/>
</dbReference>
<dbReference type="PROSITE" id="PS50994">
    <property type="entry name" value="INTEGRASE"/>
    <property type="match status" value="1"/>
</dbReference>
<organism evidence="2 3">
    <name type="scientific">Solanum pennellii</name>
    <name type="common">Tomato</name>
    <name type="synonym">Lycopersicon pennellii</name>
    <dbReference type="NCBI Taxonomy" id="28526"/>
    <lineage>
        <taxon>Eukaryota</taxon>
        <taxon>Viridiplantae</taxon>
        <taxon>Streptophyta</taxon>
        <taxon>Embryophyta</taxon>
        <taxon>Tracheophyta</taxon>
        <taxon>Spermatophyta</taxon>
        <taxon>Magnoliopsida</taxon>
        <taxon>eudicotyledons</taxon>
        <taxon>Gunneridae</taxon>
        <taxon>Pentapetalae</taxon>
        <taxon>asterids</taxon>
        <taxon>lamiids</taxon>
        <taxon>Solanales</taxon>
        <taxon>Solanaceae</taxon>
        <taxon>Solanoideae</taxon>
        <taxon>Solaneae</taxon>
        <taxon>Solanum</taxon>
        <taxon>Solanum subgen. Lycopersicon</taxon>
    </lineage>
</organism>
<protein>
    <submittedName>
        <fullName evidence="3">Uncharacterized protein LOC107030096</fullName>
    </submittedName>
</protein>
<dbReference type="InterPro" id="IPR036397">
    <property type="entry name" value="RNaseH_sf"/>
</dbReference>
<feature type="domain" description="Integrase catalytic" evidence="1">
    <location>
        <begin position="73"/>
        <end position="169"/>
    </location>
</feature>
<dbReference type="SUPFAM" id="SSF53098">
    <property type="entry name" value="Ribonuclease H-like"/>
    <property type="match status" value="1"/>
</dbReference>
<dbReference type="Proteomes" id="UP000694930">
    <property type="component" value="Chromosome 9"/>
</dbReference>
<dbReference type="PANTHER" id="PTHR42648">
    <property type="entry name" value="TRANSPOSASE, PUTATIVE-RELATED"/>
    <property type="match status" value="1"/>
</dbReference>
<dbReference type="InterPro" id="IPR001584">
    <property type="entry name" value="Integrase_cat-core"/>
</dbReference>
<keyword evidence="2" id="KW-1185">Reference proteome</keyword>
<evidence type="ECO:0000313" key="3">
    <source>
        <dbReference type="RefSeq" id="XP_015086981.1"/>
    </source>
</evidence>
<dbReference type="InterPro" id="IPR039537">
    <property type="entry name" value="Retrotran_Ty1/copia-like"/>
</dbReference>
<reference evidence="3" key="2">
    <citation type="submission" date="2025-08" db="UniProtKB">
        <authorList>
            <consortium name="RefSeq"/>
        </authorList>
    </citation>
    <scope>IDENTIFICATION</scope>
</reference>
<accession>A0ABM1HKX7</accession>
<dbReference type="Gene3D" id="3.30.420.10">
    <property type="entry name" value="Ribonuclease H-like superfamily/Ribonuclease H"/>
    <property type="match status" value="1"/>
</dbReference>
<sequence>MVQGSSQRLEKLTFALMGYRMTIRTSVGATPYVLVYGTEVVIHIYIEIPSLRTIIEEEMEDTEWDKSRCKLHVFRSDNVTEYTLDPFKNICEVAGIEHQLTTPYIPHQNGVSERKSRTIMDMSRCMLHEKELPKKFWEEAANTTVFFLNRLPTKVVSGRNYVEQTKGYVADG</sequence>
<evidence type="ECO:0000313" key="2">
    <source>
        <dbReference type="Proteomes" id="UP000694930"/>
    </source>
</evidence>
<dbReference type="GeneID" id="107030096"/>
<proteinExistence type="predicted"/>
<evidence type="ECO:0000259" key="1">
    <source>
        <dbReference type="PROSITE" id="PS50994"/>
    </source>
</evidence>